<dbReference type="EMBL" id="VBSP01000074">
    <property type="protein sequence ID" value="TLQ38523.1"/>
    <property type="molecule type" value="Genomic_DNA"/>
</dbReference>
<name>A0A5R9DSR9_9LACT</name>
<protein>
    <submittedName>
        <fullName evidence="2">NERD domain-containing protein</fullName>
    </submittedName>
</protein>
<dbReference type="Pfam" id="PF08378">
    <property type="entry name" value="NERD"/>
    <property type="match status" value="1"/>
</dbReference>
<dbReference type="AlphaFoldDB" id="A0A5R9DSR9"/>
<dbReference type="OrthoDB" id="2138816at2"/>
<comment type="caution">
    <text evidence="2">The sequence shown here is derived from an EMBL/GenBank/DDBJ whole genome shotgun (WGS) entry which is preliminary data.</text>
</comment>
<proteinExistence type="predicted"/>
<dbReference type="InterPro" id="IPR011528">
    <property type="entry name" value="NERD"/>
</dbReference>
<dbReference type="RefSeq" id="WP_138405556.1">
    <property type="nucleotide sequence ID" value="NZ_VBSP01000074.1"/>
</dbReference>
<evidence type="ECO:0000259" key="1">
    <source>
        <dbReference type="PROSITE" id="PS50965"/>
    </source>
</evidence>
<sequence>MDKPFELQFYECLNERCELPTSVKNRLARQQVGYEGHLDFINILRDNLPGHFVILNDIFYKLPYKFTQIDTILITVHAIYRFEVKNLLSEFTYKEGFWYRKGERLSRNFFTQVKRAGEIFEEIIQNDGLYLPVQSQLVFINEDDTVKIFDQENVSPYLMRWELRSYLKKVVEDSRGGSMNPKEVAKYLMSKATEEHLVVDVMDKKLRALARSGILCENCDSWRVDVISRRYHILCKNCGRQEPKQRAVMRTICDYGVLYHEWPLTKSSVTEFIGEPSLEYIIKRTLRNYFELHSKGKASTYVNPAKRMKFAFKDEEFRYYSK</sequence>
<dbReference type="PROSITE" id="PS50965">
    <property type="entry name" value="NERD"/>
    <property type="match status" value="1"/>
</dbReference>
<dbReference type="Proteomes" id="UP000306420">
    <property type="component" value="Unassembled WGS sequence"/>
</dbReference>
<evidence type="ECO:0000313" key="3">
    <source>
        <dbReference type="Proteomes" id="UP000306420"/>
    </source>
</evidence>
<reference evidence="2 3" key="1">
    <citation type="submission" date="2019-05" db="EMBL/GenBank/DDBJ databases">
        <title>The metagenome of a microbial culture collection derived from dairy environment covers the genomic content of the human microbiome.</title>
        <authorList>
            <person name="Roder T."/>
            <person name="Wuthrich D."/>
            <person name="Sattari Z."/>
            <person name="Von Ah U."/>
            <person name="Bar C."/>
            <person name="Ronchi F."/>
            <person name="Macpherson A.J."/>
            <person name="Ganal-Vonarburg S.C."/>
            <person name="Bruggmann R."/>
            <person name="Vergeres G."/>
        </authorList>
    </citation>
    <scope>NUCLEOTIDE SEQUENCE [LARGE SCALE GENOMIC DNA]</scope>
    <source>
        <strain evidence="2 3">FAM 24227</strain>
    </source>
</reference>
<accession>A0A5R9DSR9</accession>
<organism evidence="2 3">
    <name type="scientific">Ruoffia tabacinasalis</name>
    <dbReference type="NCBI Taxonomy" id="87458"/>
    <lineage>
        <taxon>Bacteria</taxon>
        <taxon>Bacillati</taxon>
        <taxon>Bacillota</taxon>
        <taxon>Bacilli</taxon>
        <taxon>Lactobacillales</taxon>
        <taxon>Aerococcaceae</taxon>
        <taxon>Ruoffia</taxon>
    </lineage>
</organism>
<feature type="domain" description="NERD" evidence="1">
    <location>
        <begin position="32"/>
        <end position="146"/>
    </location>
</feature>
<gene>
    <name evidence="2" type="ORF">FEZ33_11725</name>
</gene>
<evidence type="ECO:0000313" key="2">
    <source>
        <dbReference type="EMBL" id="TLQ38523.1"/>
    </source>
</evidence>